<organism evidence="4">
    <name type="scientific">Roseihalotalea indica</name>
    <dbReference type="NCBI Taxonomy" id="2867963"/>
    <lineage>
        <taxon>Bacteria</taxon>
        <taxon>Pseudomonadati</taxon>
        <taxon>Bacteroidota</taxon>
        <taxon>Cytophagia</taxon>
        <taxon>Cytophagales</taxon>
        <taxon>Catalimonadaceae</taxon>
        <taxon>Roseihalotalea</taxon>
    </lineage>
</organism>
<dbReference type="Pfam" id="PF04773">
    <property type="entry name" value="FecR"/>
    <property type="match status" value="1"/>
</dbReference>
<dbReference type="PANTHER" id="PTHR30273">
    <property type="entry name" value="PERIPLASMIC SIGNAL SENSOR AND SIGMA FACTOR ACTIVATOR FECR-RELATED"/>
    <property type="match status" value="1"/>
</dbReference>
<accession>A0AA49GL01</accession>
<dbReference type="AlphaFoldDB" id="A0AA49GL01"/>
<dbReference type="InterPro" id="IPR012373">
    <property type="entry name" value="Ferrdict_sens_TM"/>
</dbReference>
<evidence type="ECO:0000313" key="4">
    <source>
        <dbReference type="EMBL" id="WKN35689.1"/>
    </source>
</evidence>
<feature type="domain" description="Protein FecR C-terminal" evidence="3">
    <location>
        <begin position="283"/>
        <end position="350"/>
    </location>
</feature>
<dbReference type="FunFam" id="2.60.120.1440:FF:000001">
    <property type="entry name" value="Putative anti-sigma factor"/>
    <property type="match status" value="1"/>
</dbReference>
<evidence type="ECO:0000259" key="3">
    <source>
        <dbReference type="Pfam" id="PF16344"/>
    </source>
</evidence>
<dbReference type="InterPro" id="IPR006860">
    <property type="entry name" value="FecR"/>
</dbReference>
<protein>
    <submittedName>
        <fullName evidence="4">FecR domain-containing protein</fullName>
    </submittedName>
</protein>
<evidence type="ECO:0000259" key="2">
    <source>
        <dbReference type="Pfam" id="PF04773"/>
    </source>
</evidence>
<gene>
    <name evidence="4" type="ORF">K4G66_25300</name>
</gene>
<dbReference type="Gene3D" id="3.55.50.30">
    <property type="match status" value="1"/>
</dbReference>
<dbReference type="InterPro" id="IPR032508">
    <property type="entry name" value="FecR_C"/>
</dbReference>
<reference evidence="4" key="1">
    <citation type="journal article" date="2023" name="Comput. Struct. Biotechnol. J.">
        <title>Discovery of a novel marine Bacteroidetes with a rich repertoire of carbohydrate-active enzymes.</title>
        <authorList>
            <person name="Chen B."/>
            <person name="Liu G."/>
            <person name="Chen Q."/>
            <person name="Wang H."/>
            <person name="Liu L."/>
            <person name="Tang K."/>
        </authorList>
    </citation>
    <scope>NUCLEOTIDE SEQUENCE</scope>
    <source>
        <strain evidence="4">TK19036</strain>
    </source>
</reference>
<name>A0AA49GL01_9BACT</name>
<evidence type="ECO:0000256" key="1">
    <source>
        <dbReference type="SAM" id="Phobius"/>
    </source>
</evidence>
<dbReference type="PANTHER" id="PTHR30273:SF2">
    <property type="entry name" value="PROTEIN FECR"/>
    <property type="match status" value="1"/>
</dbReference>
<dbReference type="EMBL" id="CP120682">
    <property type="protein sequence ID" value="WKN35689.1"/>
    <property type="molecule type" value="Genomic_DNA"/>
</dbReference>
<keyword evidence="1" id="KW-0472">Membrane</keyword>
<dbReference type="Pfam" id="PF16344">
    <property type="entry name" value="FecR_C"/>
    <property type="match status" value="1"/>
</dbReference>
<proteinExistence type="predicted"/>
<reference evidence="4" key="2">
    <citation type="journal article" date="2024" name="Antonie Van Leeuwenhoek">
        <title>Roseihalotalea indica gen. nov., sp. nov., a halophilic Bacteroidetes from mesopelagic Southwest Indian Ocean with higher carbohydrate metabolic potential.</title>
        <authorList>
            <person name="Chen B."/>
            <person name="Zhang M."/>
            <person name="Lin D."/>
            <person name="Ye J."/>
            <person name="Tang K."/>
        </authorList>
    </citation>
    <scope>NUCLEOTIDE SEQUENCE</scope>
    <source>
        <strain evidence="4">TK19036</strain>
    </source>
</reference>
<keyword evidence="1" id="KW-0812">Transmembrane</keyword>
<keyword evidence="1" id="KW-1133">Transmembrane helix</keyword>
<sequence>MAEGLNIEQYELYDFLMDESFRLGVKDPDGPEGHEWKLILETYPEKKSLAEEAAIIIESAQYRDLRFSKQEVRTLWSEIRADTFAREKVSERKLDKNSGTRWNWLLRAAIIVLPLVAVSLVVYFSQHTQPSVVETPVAHIEKRTQNGQKLQITFSDGTQVKLNADSKLTYNHPFAPEQREVYLEGEAFFEVTPDPDRPFIVHTGNISTKVLGTSFNIRTYPDEESIEVAVVTGKVMVANNDTMTNHSVVLQPSEMATYDRRSLITKVASVDIERITAWNQDILVFDNARFDEVVDQLERWYGVEFRVLRQEPIKKGFDGSFQHKSLEHVLEGISYTSDFKYEIKGDTVFIR</sequence>
<dbReference type="Gene3D" id="2.60.120.1440">
    <property type="match status" value="1"/>
</dbReference>
<dbReference type="GO" id="GO:0016989">
    <property type="term" value="F:sigma factor antagonist activity"/>
    <property type="evidence" value="ECO:0007669"/>
    <property type="project" value="TreeGrafter"/>
</dbReference>
<feature type="domain" description="FecR protein" evidence="2">
    <location>
        <begin position="143"/>
        <end position="235"/>
    </location>
</feature>
<feature type="transmembrane region" description="Helical" evidence="1">
    <location>
        <begin position="104"/>
        <end position="124"/>
    </location>
</feature>